<evidence type="ECO:0000256" key="1">
    <source>
        <dbReference type="ARBA" id="ARBA00022723"/>
    </source>
</evidence>
<evidence type="ECO:0000256" key="7">
    <source>
        <dbReference type="SAM" id="MobiDB-lite"/>
    </source>
</evidence>
<feature type="domain" description="C3H1-type" evidence="8">
    <location>
        <begin position="202"/>
        <end position="230"/>
    </location>
</feature>
<organism evidence="9 10">
    <name type="scientific">Huso huso</name>
    <name type="common">Beluga</name>
    <name type="synonym">Acipenser huso</name>
    <dbReference type="NCBI Taxonomy" id="61971"/>
    <lineage>
        <taxon>Eukaryota</taxon>
        <taxon>Metazoa</taxon>
        <taxon>Chordata</taxon>
        <taxon>Craniata</taxon>
        <taxon>Vertebrata</taxon>
        <taxon>Euteleostomi</taxon>
        <taxon>Actinopterygii</taxon>
        <taxon>Chondrostei</taxon>
        <taxon>Acipenseriformes</taxon>
        <taxon>Acipenseridae</taxon>
        <taxon>Huso</taxon>
    </lineage>
</organism>
<evidence type="ECO:0000256" key="3">
    <source>
        <dbReference type="ARBA" id="ARBA00022771"/>
    </source>
</evidence>
<protein>
    <recommendedName>
        <fullName evidence="6">mRNA decay activator protein ZFP36</fullName>
    </recommendedName>
    <alternativeName>
        <fullName evidence="6">Zinc finger protein 36</fullName>
    </alternativeName>
</protein>
<dbReference type="InterPro" id="IPR000571">
    <property type="entry name" value="Znf_CCCH"/>
</dbReference>
<comment type="subunit">
    <text evidence="6">Associates with the cytoplasmic CCR4-NOT deadenylase complex to trigger ARE-containing mRNA deadenylation and decay processes.</text>
</comment>
<keyword evidence="6" id="KW-0963">Cytoplasm</keyword>
<dbReference type="PANTHER" id="PTHR12547:SF112">
    <property type="entry name" value="MRNA DECAY ACTIVATOR PROTEIN ZFP36"/>
    <property type="match status" value="1"/>
</dbReference>
<keyword evidence="3 5" id="KW-0863">Zinc-finger</keyword>
<feature type="domain" description="C3H1-type" evidence="8">
    <location>
        <begin position="145"/>
        <end position="173"/>
    </location>
</feature>
<dbReference type="SUPFAM" id="SSF90229">
    <property type="entry name" value="CCCH zinc finger"/>
    <property type="match status" value="4"/>
</dbReference>
<feature type="domain" description="C3H1-type" evidence="8">
    <location>
        <begin position="65"/>
        <end position="93"/>
    </location>
</feature>
<dbReference type="InterPro" id="IPR045877">
    <property type="entry name" value="ZFP36-like"/>
</dbReference>
<comment type="function">
    <text evidence="6">Zinc-finger RNA-binding protein that destabilizes several cytoplasmic AU-rich element (ARE)-containing mRNA transcripts by promoting their poly(A) tail removal or deadenylation, and hence provide a mechanism for attenuating protein synthesis. Acts as a 3'-untranslated region (UTR) ARE mRNA-binding adapter protein to communicate signaling events to the mRNA decay machinery. Functions by recruiting the CCR4-NOT deadenylase complex and probably other components of the cytoplasmic RNA decay machinery to the bound ARE-containing mRNAs, and hence promotes ARE-mediated mRNA deadenylation and decay processes. Binds to 3'-UTR ARE of numerous mRNAs.</text>
</comment>
<accession>A0ABR0YZB2</accession>
<feature type="compositionally biased region" description="Polar residues" evidence="7">
    <location>
        <begin position="184"/>
        <end position="201"/>
    </location>
</feature>
<proteinExistence type="predicted"/>
<dbReference type="Gene3D" id="6.10.250.3220">
    <property type="match status" value="1"/>
</dbReference>
<evidence type="ECO:0000313" key="10">
    <source>
        <dbReference type="Proteomes" id="UP001369086"/>
    </source>
</evidence>
<feature type="domain" description="C3H1-type" evidence="8">
    <location>
        <begin position="103"/>
        <end position="131"/>
    </location>
</feature>
<dbReference type="PANTHER" id="PTHR12547">
    <property type="entry name" value="CCCH ZINC FINGER/TIS11-RELATED"/>
    <property type="match status" value="1"/>
</dbReference>
<reference evidence="9 10" key="1">
    <citation type="submission" date="2021-05" db="EMBL/GenBank/DDBJ databases">
        <authorList>
            <person name="Zahm M."/>
            <person name="Klopp C."/>
            <person name="Cabau C."/>
            <person name="Kuhl H."/>
            <person name="Suciu R."/>
            <person name="Ciorpac M."/>
            <person name="Holostenco D."/>
            <person name="Gessner J."/>
            <person name="Wuertz S."/>
            <person name="Hohne C."/>
            <person name="Stock M."/>
            <person name="Gislard M."/>
            <person name="Lluch J."/>
            <person name="Milhes M."/>
            <person name="Lampietro C."/>
            <person name="Lopez Roques C."/>
            <person name="Donnadieu C."/>
            <person name="Du K."/>
            <person name="Schartl M."/>
            <person name="Guiguen Y."/>
        </authorList>
    </citation>
    <scope>NUCLEOTIDE SEQUENCE [LARGE SCALE GENOMIC DNA]</scope>
    <source>
        <strain evidence="9">Hh-F2</strain>
        <tissue evidence="9">Blood</tissue>
    </source>
</reference>
<evidence type="ECO:0000259" key="8">
    <source>
        <dbReference type="PROSITE" id="PS50103"/>
    </source>
</evidence>
<feature type="zinc finger region" description="C3H1-type" evidence="5">
    <location>
        <begin position="145"/>
        <end position="173"/>
    </location>
</feature>
<feature type="region of interest" description="Disordered" evidence="7">
    <location>
        <begin position="180"/>
        <end position="201"/>
    </location>
</feature>
<dbReference type="EMBL" id="JAHFZB010000020">
    <property type="protein sequence ID" value="KAK6477794.1"/>
    <property type="molecule type" value="Genomic_DNA"/>
</dbReference>
<dbReference type="InterPro" id="IPR036855">
    <property type="entry name" value="Znf_CCCH_sf"/>
</dbReference>
<keyword evidence="4 5" id="KW-0862">Zinc</keyword>
<feature type="zinc finger region" description="C3H1-type" evidence="5">
    <location>
        <begin position="202"/>
        <end position="230"/>
    </location>
</feature>
<keyword evidence="6" id="KW-0539">Nucleus</keyword>
<dbReference type="Proteomes" id="UP001369086">
    <property type="component" value="Unassembled WGS sequence"/>
</dbReference>
<keyword evidence="6" id="KW-0687">Ribonucleoprotein</keyword>
<evidence type="ECO:0000256" key="6">
    <source>
        <dbReference type="RuleBase" id="RU369014"/>
    </source>
</evidence>
<dbReference type="PROSITE" id="PS50103">
    <property type="entry name" value="ZF_C3H1"/>
    <property type="match status" value="4"/>
</dbReference>
<gene>
    <name evidence="9" type="ORF">HHUSO_G21391</name>
</gene>
<keyword evidence="1 5" id="KW-0479">Metal-binding</keyword>
<evidence type="ECO:0000256" key="5">
    <source>
        <dbReference type="PROSITE-ProRule" id="PRU00723"/>
    </source>
</evidence>
<evidence type="ECO:0000256" key="2">
    <source>
        <dbReference type="ARBA" id="ARBA00022737"/>
    </source>
</evidence>
<sequence length="342" mass="37908">MLHGGQSNEALLLFPYPEDEESLLFSASALWGEGGPLSEALLPLVELPSSGGSPQPLVPWPCYLRYKTELCTRYTETGTCKYADKCQFAHGLQELRAPSRHPKYKTEPCRAFHTAGFCQYGPRCLFIHSPEEQRRAEERRQPHSKYKTEPCRSYRSSGFCSFGSRCNFVHEEEEEGWLGAVPRSSFSSSPGQGRPTHQQWKQQRSVPCRTFLAFGFCLYGARCRYKHSVVKSQPEPASNTRPASPSLPPSIFSLGLSYLALPSGRAPSPASDGLPCSSSCSSVTPDYHGDSPSPVPPEPLANNAFTFTSQHITDLLLPLAWRLQDLENRQQGLSPEPGPLEL</sequence>
<name>A0ABR0YZB2_HUSHU</name>
<keyword evidence="2 6" id="KW-0677">Repeat</keyword>
<feature type="region of interest" description="Disordered" evidence="7">
    <location>
        <begin position="270"/>
        <end position="300"/>
    </location>
</feature>
<evidence type="ECO:0000313" key="9">
    <source>
        <dbReference type="EMBL" id="KAK6477794.1"/>
    </source>
</evidence>
<comment type="subcellular location">
    <subcellularLocation>
        <location evidence="6">Nucleus</location>
    </subcellularLocation>
    <subcellularLocation>
        <location evidence="6">Cytoplasm</location>
    </subcellularLocation>
</comment>
<feature type="zinc finger region" description="C3H1-type" evidence="5">
    <location>
        <begin position="65"/>
        <end position="93"/>
    </location>
</feature>
<dbReference type="Pfam" id="PF00642">
    <property type="entry name" value="zf-CCCH"/>
    <property type="match status" value="4"/>
</dbReference>
<keyword evidence="10" id="KW-1185">Reference proteome</keyword>
<dbReference type="SMART" id="SM00356">
    <property type="entry name" value="ZnF_C3H1"/>
    <property type="match status" value="4"/>
</dbReference>
<dbReference type="Gene3D" id="4.10.1000.10">
    <property type="entry name" value="Zinc finger, CCCH-type"/>
    <property type="match status" value="3"/>
</dbReference>
<feature type="zinc finger region" description="C3H1-type" evidence="5">
    <location>
        <begin position="103"/>
        <end position="131"/>
    </location>
</feature>
<evidence type="ECO:0000256" key="4">
    <source>
        <dbReference type="ARBA" id="ARBA00022833"/>
    </source>
</evidence>
<comment type="caution">
    <text evidence="9">The sequence shown here is derived from an EMBL/GenBank/DDBJ whole genome shotgun (WGS) entry which is preliminary data.</text>
</comment>